<feature type="transmembrane region" description="Helical" evidence="7">
    <location>
        <begin position="267"/>
        <end position="284"/>
    </location>
</feature>
<feature type="transmembrane region" description="Helical" evidence="7">
    <location>
        <begin position="460"/>
        <end position="486"/>
    </location>
</feature>
<feature type="transmembrane region" description="Helical" evidence="7">
    <location>
        <begin position="107"/>
        <end position="125"/>
    </location>
</feature>
<feature type="transmembrane region" description="Helical" evidence="7">
    <location>
        <begin position="427"/>
        <end position="448"/>
    </location>
</feature>
<name>A0ABR4N056_9FUNG</name>
<protein>
    <recommendedName>
        <fullName evidence="8">Major facilitator superfamily (MFS) profile domain-containing protein</fullName>
    </recommendedName>
</protein>
<dbReference type="InterPro" id="IPR036259">
    <property type="entry name" value="MFS_trans_sf"/>
</dbReference>
<feature type="transmembrane region" description="Helical" evidence="7">
    <location>
        <begin position="376"/>
        <end position="394"/>
    </location>
</feature>
<organism evidence="9 10">
    <name type="scientific">Polyrhizophydium stewartii</name>
    <dbReference type="NCBI Taxonomy" id="2732419"/>
    <lineage>
        <taxon>Eukaryota</taxon>
        <taxon>Fungi</taxon>
        <taxon>Fungi incertae sedis</taxon>
        <taxon>Chytridiomycota</taxon>
        <taxon>Chytridiomycota incertae sedis</taxon>
        <taxon>Chytridiomycetes</taxon>
        <taxon>Rhizophydiales</taxon>
        <taxon>Rhizophydiales incertae sedis</taxon>
        <taxon>Polyrhizophydium</taxon>
    </lineage>
</organism>
<keyword evidence="10" id="KW-1185">Reference proteome</keyword>
<dbReference type="InterPro" id="IPR011701">
    <property type="entry name" value="MFS"/>
</dbReference>
<dbReference type="PANTHER" id="PTHR23501">
    <property type="entry name" value="MAJOR FACILITATOR SUPERFAMILY"/>
    <property type="match status" value="1"/>
</dbReference>
<feature type="transmembrane region" description="Helical" evidence="7">
    <location>
        <begin position="296"/>
        <end position="321"/>
    </location>
</feature>
<evidence type="ECO:0000256" key="3">
    <source>
        <dbReference type="ARBA" id="ARBA00022475"/>
    </source>
</evidence>
<evidence type="ECO:0000256" key="1">
    <source>
        <dbReference type="ARBA" id="ARBA00004651"/>
    </source>
</evidence>
<evidence type="ECO:0000313" key="9">
    <source>
        <dbReference type="EMBL" id="KAL2912915.1"/>
    </source>
</evidence>
<feature type="domain" description="Major facilitator superfamily (MFS) profile" evidence="8">
    <location>
        <begin position="73"/>
        <end position="554"/>
    </location>
</feature>
<dbReference type="NCBIfam" id="TIGR00711">
    <property type="entry name" value="efflux_EmrB"/>
    <property type="match status" value="1"/>
</dbReference>
<evidence type="ECO:0000256" key="2">
    <source>
        <dbReference type="ARBA" id="ARBA00022448"/>
    </source>
</evidence>
<evidence type="ECO:0000259" key="8">
    <source>
        <dbReference type="PROSITE" id="PS50850"/>
    </source>
</evidence>
<evidence type="ECO:0000256" key="7">
    <source>
        <dbReference type="SAM" id="Phobius"/>
    </source>
</evidence>
<dbReference type="Gene3D" id="1.20.1250.20">
    <property type="entry name" value="MFS general substrate transporter like domains"/>
    <property type="match status" value="1"/>
</dbReference>
<feature type="transmembrane region" description="Helical" evidence="7">
    <location>
        <begin position="401"/>
        <end position="421"/>
    </location>
</feature>
<dbReference type="Gene3D" id="1.20.1720.10">
    <property type="entry name" value="Multidrug resistance protein D"/>
    <property type="match status" value="1"/>
</dbReference>
<feature type="transmembrane region" description="Helical" evidence="7">
    <location>
        <begin position="196"/>
        <end position="214"/>
    </location>
</feature>
<dbReference type="InterPro" id="IPR020846">
    <property type="entry name" value="MFS_dom"/>
</dbReference>
<feature type="transmembrane region" description="Helical" evidence="7">
    <location>
        <begin position="137"/>
        <end position="157"/>
    </location>
</feature>
<feature type="transmembrane region" description="Helical" evidence="7">
    <location>
        <begin position="333"/>
        <end position="356"/>
    </location>
</feature>
<dbReference type="CDD" id="cd17502">
    <property type="entry name" value="MFS_Azr1_MDR_like"/>
    <property type="match status" value="1"/>
</dbReference>
<dbReference type="EMBL" id="JADGIZ020000055">
    <property type="protein sequence ID" value="KAL2912915.1"/>
    <property type="molecule type" value="Genomic_DNA"/>
</dbReference>
<keyword evidence="5 7" id="KW-1133">Transmembrane helix</keyword>
<sequence length="568" mass="60474">MSKHDSMGPLLDESRQLQLSEDQGSLGSNTLPGSVLDLEVGVSKEVTALVDDVDPSSAEYVKVRLSRIQFVLVYISLGLSIFLASLDQTIVTTALPAIVKELKSFDQISWIGTAFFITSTAFTPLYGKLADIFGRKFAFLSAILVFEAGSLLCGIATSMNVLIVGRAVAGVGGGGIMSLVLIIISDIVSFRDRGKYQGIVGAIIGLSAVIGPLLGGAFTDGLSWRWCFYINLPIGGVAVAIVAVLLRYPPEPRSGEPMSVKLRRIDYFGMALILGAVICLQIPLDFGGDKWAWMDWRTIFMFDGAALLFIAFGLIEAYVAIEPLLPPAIFRNATLISLLVYSFLYGASFFGLLYYLPTYFQLVNGDTATQSGLSTMPLLAGVAAFSVISGVLVSRFGQYKPLIFGGAIVLCVGAGLISTFGQHTSRAAQIIFQIISGCGIGCLMQMRVIGIQASVAAEHITVATSGSTFFASLGGSIGVGIVGAVFKNVLHDQLNPHISEIVANSPTAVRQLPQPMLDQALDGFSTAFQTAYKVIIPLSALIVVCGFFIKPVPIVPGEKREYSTVVAE</sequence>
<dbReference type="Proteomes" id="UP001527925">
    <property type="component" value="Unassembled WGS sequence"/>
</dbReference>
<feature type="transmembrane region" description="Helical" evidence="7">
    <location>
        <begin position="531"/>
        <end position="549"/>
    </location>
</feature>
<comment type="subcellular location">
    <subcellularLocation>
        <location evidence="1">Cell membrane</location>
        <topology evidence="1">Multi-pass membrane protein</topology>
    </subcellularLocation>
</comment>
<feature type="transmembrane region" description="Helical" evidence="7">
    <location>
        <begin position="71"/>
        <end position="95"/>
    </location>
</feature>
<accession>A0ABR4N056</accession>
<evidence type="ECO:0000256" key="4">
    <source>
        <dbReference type="ARBA" id="ARBA00022692"/>
    </source>
</evidence>
<keyword evidence="4 7" id="KW-0812">Transmembrane</keyword>
<comment type="caution">
    <text evidence="9">The sequence shown here is derived from an EMBL/GenBank/DDBJ whole genome shotgun (WGS) entry which is preliminary data.</text>
</comment>
<keyword evidence="6 7" id="KW-0472">Membrane</keyword>
<dbReference type="SUPFAM" id="SSF103473">
    <property type="entry name" value="MFS general substrate transporter"/>
    <property type="match status" value="1"/>
</dbReference>
<gene>
    <name evidence="9" type="ORF">HK105_207586</name>
</gene>
<keyword evidence="2" id="KW-0813">Transport</keyword>
<evidence type="ECO:0000256" key="5">
    <source>
        <dbReference type="ARBA" id="ARBA00022989"/>
    </source>
</evidence>
<dbReference type="PANTHER" id="PTHR23501:SF191">
    <property type="entry name" value="VACUOLAR BASIC AMINO ACID TRANSPORTER 4"/>
    <property type="match status" value="1"/>
</dbReference>
<dbReference type="PRINTS" id="PR01036">
    <property type="entry name" value="TCRTETB"/>
</dbReference>
<dbReference type="InterPro" id="IPR004638">
    <property type="entry name" value="EmrB-like"/>
</dbReference>
<evidence type="ECO:0000256" key="6">
    <source>
        <dbReference type="ARBA" id="ARBA00023136"/>
    </source>
</evidence>
<feature type="transmembrane region" description="Helical" evidence="7">
    <location>
        <begin position="163"/>
        <end position="184"/>
    </location>
</feature>
<dbReference type="Pfam" id="PF07690">
    <property type="entry name" value="MFS_1"/>
    <property type="match status" value="1"/>
</dbReference>
<reference evidence="9 10" key="1">
    <citation type="submission" date="2023-09" db="EMBL/GenBank/DDBJ databases">
        <title>Pangenome analysis of Batrachochytrium dendrobatidis and related Chytrids.</title>
        <authorList>
            <person name="Yacoub M.N."/>
            <person name="Stajich J.E."/>
            <person name="James T.Y."/>
        </authorList>
    </citation>
    <scope>NUCLEOTIDE SEQUENCE [LARGE SCALE GENOMIC DNA]</scope>
    <source>
        <strain evidence="9 10">JEL0888</strain>
    </source>
</reference>
<dbReference type="PROSITE" id="PS50850">
    <property type="entry name" value="MFS"/>
    <property type="match status" value="1"/>
</dbReference>
<proteinExistence type="predicted"/>
<evidence type="ECO:0000313" key="10">
    <source>
        <dbReference type="Proteomes" id="UP001527925"/>
    </source>
</evidence>
<keyword evidence="3" id="KW-1003">Cell membrane</keyword>
<feature type="transmembrane region" description="Helical" evidence="7">
    <location>
        <begin position="226"/>
        <end position="246"/>
    </location>
</feature>